<name>A0A068WNX0_ECHGR</name>
<evidence type="ECO:0000259" key="2">
    <source>
        <dbReference type="Pfam" id="PF21002"/>
    </source>
</evidence>
<gene>
    <name evidence="3" type="ORF">EgrG_000461700</name>
</gene>
<protein>
    <submittedName>
        <fullName evidence="3 5">Transmembrane protein 106A</fullName>
    </submittedName>
</protein>
<dbReference type="PANTHER" id="PTHR28556:SF4">
    <property type="entry name" value="TRANSMEMBRANE PROTEIN 106A"/>
    <property type="match status" value="1"/>
</dbReference>
<evidence type="ECO:0000313" key="5">
    <source>
        <dbReference type="WBParaSite" id="EgrG_000461700"/>
    </source>
</evidence>
<dbReference type="InterPro" id="IPR009790">
    <property type="entry name" value="TMEM106"/>
</dbReference>
<feature type="domain" description="Transmembrane protein 106 N-terminal" evidence="2">
    <location>
        <begin position="24"/>
        <end position="63"/>
    </location>
</feature>
<reference evidence="5" key="3">
    <citation type="submission" date="2020-10" db="UniProtKB">
        <authorList>
            <consortium name="WormBaseParasite"/>
        </authorList>
    </citation>
    <scope>IDENTIFICATION</scope>
</reference>
<dbReference type="EMBL" id="LK028579">
    <property type="protein sequence ID" value="CDS19322.1"/>
    <property type="molecule type" value="Genomic_DNA"/>
</dbReference>
<dbReference type="Pfam" id="PF21002">
    <property type="entry name" value="TMEM106_N"/>
    <property type="match status" value="1"/>
</dbReference>
<evidence type="ECO:0000313" key="3">
    <source>
        <dbReference type="EMBL" id="CDS19322.1"/>
    </source>
</evidence>
<dbReference type="AlphaFoldDB" id="A0A068WNX0"/>
<dbReference type="InterPro" id="IPR048511">
    <property type="entry name" value="TMEM106_N"/>
</dbReference>
<dbReference type="OrthoDB" id="508875at2759"/>
<evidence type="ECO:0000256" key="1">
    <source>
        <dbReference type="SAM" id="Phobius"/>
    </source>
</evidence>
<keyword evidence="1" id="KW-0472">Membrane</keyword>
<dbReference type="WBParaSite" id="EgrG_000461700">
    <property type="protein sequence ID" value="EgrG_000461700"/>
    <property type="gene ID" value="EgrG_000461700"/>
</dbReference>
<feature type="transmembrane region" description="Helical" evidence="1">
    <location>
        <begin position="63"/>
        <end position="86"/>
    </location>
</feature>
<keyword evidence="1" id="KW-1133">Transmembrane helix</keyword>
<dbReference type="Proteomes" id="UP000492820">
    <property type="component" value="Unassembled WGS sequence"/>
</dbReference>
<accession>A0A068WNX0</accession>
<dbReference type="PANTHER" id="PTHR28556">
    <property type="entry name" value="TRANSMEMBRANE PROTEIN 106B"/>
    <property type="match status" value="1"/>
</dbReference>
<reference evidence="3" key="2">
    <citation type="submission" date="2014-06" db="EMBL/GenBank/DDBJ databases">
        <authorList>
            <person name="Aslett M."/>
        </authorList>
    </citation>
    <scope>NUCLEOTIDE SEQUENCE</scope>
</reference>
<sequence>MGNVVMGTPNQCSIPTYGCIGTSRQCPTCRGTGIVEDVDSSGGGGEYIALIPLTDKRLRPQRITVKIFITVILCLALSGLLVFFLLPRSIRLQSSASVLLPSDVQIKDDVVSLNFSYPFNVTNWNYVPLYVETVNLLSLYHSTVLNVGNARLNEWVPARTTRELHVYQILEFDEPVFSMYLPKLCLSNNTEYNQIYISFVTSIQVNALSQRFESVMDTVQLVSCHPKYQVPSQL</sequence>
<evidence type="ECO:0000313" key="4">
    <source>
        <dbReference type="Proteomes" id="UP000492820"/>
    </source>
</evidence>
<keyword evidence="1 3" id="KW-0812">Transmembrane</keyword>
<proteinExistence type="predicted"/>
<reference evidence="3 4" key="1">
    <citation type="journal article" date="2013" name="Nature">
        <title>The genomes of four tapeworm species reveal adaptations to parasitism.</title>
        <authorList>
            <person name="Tsai I.J."/>
            <person name="Zarowiecki M."/>
            <person name="Holroyd N."/>
            <person name="Garciarrubio A."/>
            <person name="Sanchez-Flores A."/>
            <person name="Brooks K.L."/>
            <person name="Tracey A."/>
            <person name="Bobes R.J."/>
            <person name="Fragoso G."/>
            <person name="Sciutto E."/>
            <person name="Aslett M."/>
            <person name="Beasley H."/>
            <person name="Bennett H.M."/>
            <person name="Cai J."/>
            <person name="Camicia F."/>
            <person name="Clark R."/>
            <person name="Cucher M."/>
            <person name="De Silva N."/>
            <person name="Day T.A."/>
            <person name="Deplazes P."/>
            <person name="Estrada K."/>
            <person name="Fernandez C."/>
            <person name="Holland P.W."/>
            <person name="Hou J."/>
            <person name="Hu S."/>
            <person name="Huckvale T."/>
            <person name="Hung S.S."/>
            <person name="Kamenetzky L."/>
            <person name="Keane J.A."/>
            <person name="Kiss F."/>
            <person name="Koziol U."/>
            <person name="Lambert O."/>
            <person name="Liu K."/>
            <person name="Luo X."/>
            <person name="Luo Y."/>
            <person name="Macchiaroli N."/>
            <person name="Nichol S."/>
            <person name="Paps J."/>
            <person name="Parkinson J."/>
            <person name="Pouchkina-Stantcheva N."/>
            <person name="Riddiford N."/>
            <person name="Rosenzvit M."/>
            <person name="Salinas G."/>
            <person name="Wasmuth J.D."/>
            <person name="Zamanian M."/>
            <person name="Zheng Y."/>
            <person name="Cai X."/>
            <person name="Soberon X."/>
            <person name="Olson P.D."/>
            <person name="Laclette J.P."/>
            <person name="Brehm K."/>
            <person name="Berriman M."/>
            <person name="Garciarrubio A."/>
            <person name="Bobes R.J."/>
            <person name="Fragoso G."/>
            <person name="Sanchez-Flores A."/>
            <person name="Estrada K."/>
            <person name="Cevallos M.A."/>
            <person name="Morett E."/>
            <person name="Gonzalez V."/>
            <person name="Portillo T."/>
            <person name="Ochoa-Leyva A."/>
            <person name="Jose M.V."/>
            <person name="Sciutto E."/>
            <person name="Landa A."/>
            <person name="Jimenez L."/>
            <person name="Valdes V."/>
            <person name="Carrero J.C."/>
            <person name="Larralde C."/>
            <person name="Morales-Montor J."/>
            <person name="Limon-Lason J."/>
            <person name="Soberon X."/>
            <person name="Laclette J.P."/>
        </authorList>
    </citation>
    <scope>NUCLEOTIDE SEQUENCE [LARGE SCALE GENOMIC DNA]</scope>
</reference>
<organism evidence="3">
    <name type="scientific">Echinococcus granulosus</name>
    <name type="common">Hydatid tapeworm</name>
    <dbReference type="NCBI Taxonomy" id="6210"/>
    <lineage>
        <taxon>Eukaryota</taxon>
        <taxon>Metazoa</taxon>
        <taxon>Spiralia</taxon>
        <taxon>Lophotrochozoa</taxon>
        <taxon>Platyhelminthes</taxon>
        <taxon>Cestoda</taxon>
        <taxon>Eucestoda</taxon>
        <taxon>Cyclophyllidea</taxon>
        <taxon>Taeniidae</taxon>
        <taxon>Echinococcus</taxon>
        <taxon>Echinococcus granulosus group</taxon>
    </lineage>
</organism>